<keyword evidence="3" id="KW-0698">rRNA processing</keyword>
<dbReference type="SMART" id="SM00359">
    <property type="entry name" value="PUA"/>
    <property type="match status" value="1"/>
</dbReference>
<evidence type="ECO:0000256" key="6">
    <source>
        <dbReference type="ARBA" id="ARBA00022691"/>
    </source>
</evidence>
<dbReference type="CDD" id="cd02440">
    <property type="entry name" value="AdoMet_MTases"/>
    <property type="match status" value="1"/>
</dbReference>
<keyword evidence="4 10" id="KW-0489">Methyltransferase</keyword>
<dbReference type="InterPro" id="IPR036974">
    <property type="entry name" value="PUA_sf"/>
</dbReference>
<dbReference type="InterPro" id="IPR002478">
    <property type="entry name" value="PUA"/>
</dbReference>
<comment type="caution">
    <text evidence="10">The sequence shown here is derived from an EMBL/GenBank/DDBJ whole genome shotgun (WGS) entry which is preliminary data.</text>
</comment>
<evidence type="ECO:0000256" key="4">
    <source>
        <dbReference type="ARBA" id="ARBA00022603"/>
    </source>
</evidence>
<dbReference type="SUPFAM" id="SSF88697">
    <property type="entry name" value="PUA domain-like"/>
    <property type="match status" value="1"/>
</dbReference>
<dbReference type="PANTHER" id="PTHR42873:SF1">
    <property type="entry name" value="S-ADENOSYLMETHIONINE-DEPENDENT METHYLTRANSFERASE DOMAIN-CONTAINING PROTEIN"/>
    <property type="match status" value="1"/>
</dbReference>
<sequence>MATVFLKPGRDQRASAGYLWIFAGEIARLEGQVEDGGIVDVRAIRGQWVGRGFLNRNSTLTVRLLTFGHEEIDEAFFRRRLQQALAYRQRVLGTARAFRAVYGEADALPSLIVDRYGDVVVMQTLALGMEVRKPLLAGLLAELLQPVAIYERNDPPVRRLEGLPSQTGWLRPAPDGAGLRGEADSLVEVEEGRARLLVDVARGQKTGGFLDQRENRLAVAALCDGAAVLDAFCYTGAFAVQAALAGATQVTGIEISGEAAALAKRTADLNGVGDRCAFTVANAFDELRRLVSVHAQFDVVILDPPPFARGREAVPRALAGYKEVNLRAMKLLRPGGILITCSCSHHVGEAQLLEVVAAASADAQRAVRLIESRGQSRDHPVHPAMPETRYLTCLVLEIRPR</sequence>
<evidence type="ECO:0000313" key="11">
    <source>
        <dbReference type="Proteomes" id="UP000318834"/>
    </source>
</evidence>
<dbReference type="Gene3D" id="2.30.130.10">
    <property type="entry name" value="PUA domain"/>
    <property type="match status" value="1"/>
</dbReference>
<dbReference type="GO" id="GO:0003723">
    <property type="term" value="F:RNA binding"/>
    <property type="evidence" value="ECO:0007669"/>
    <property type="project" value="UniProtKB-KW"/>
</dbReference>
<dbReference type="PANTHER" id="PTHR42873">
    <property type="entry name" value="RIBOSOMAL RNA LARGE SUBUNIT METHYLTRANSFERASE"/>
    <property type="match status" value="1"/>
</dbReference>
<dbReference type="PROSITE" id="PS50890">
    <property type="entry name" value="PUA"/>
    <property type="match status" value="1"/>
</dbReference>
<proteinExistence type="inferred from homology"/>
<dbReference type="CDD" id="cd11572">
    <property type="entry name" value="RlmI_M_like"/>
    <property type="match status" value="1"/>
</dbReference>
<feature type="domain" description="PUA" evidence="9">
    <location>
        <begin position="2"/>
        <end position="86"/>
    </location>
</feature>
<dbReference type="InterPro" id="IPR015947">
    <property type="entry name" value="PUA-like_sf"/>
</dbReference>
<dbReference type="InterPro" id="IPR041532">
    <property type="entry name" value="RlmI-like_PUA"/>
</dbReference>
<evidence type="ECO:0000256" key="8">
    <source>
        <dbReference type="ARBA" id="ARBA00038091"/>
    </source>
</evidence>
<dbReference type="Gene3D" id="3.40.50.150">
    <property type="entry name" value="Vaccinia Virus protein VP39"/>
    <property type="match status" value="1"/>
</dbReference>
<comment type="similarity">
    <text evidence="8">Belongs to the methyltransferase superfamily. RlmI family.</text>
</comment>
<dbReference type="InterPro" id="IPR029063">
    <property type="entry name" value="SAM-dependent_MTases_sf"/>
</dbReference>
<dbReference type="GO" id="GO:0032259">
    <property type="term" value="P:methylation"/>
    <property type="evidence" value="ECO:0007669"/>
    <property type="project" value="UniProtKB-KW"/>
</dbReference>
<dbReference type="Pfam" id="PF10672">
    <property type="entry name" value="Methyltrans_SAM"/>
    <property type="match status" value="1"/>
</dbReference>
<evidence type="ECO:0000256" key="3">
    <source>
        <dbReference type="ARBA" id="ARBA00022552"/>
    </source>
</evidence>
<keyword evidence="5 10" id="KW-0808">Transferase</keyword>
<dbReference type="SUPFAM" id="SSF53335">
    <property type="entry name" value="S-adenosyl-L-methionine-dependent methyltransferases"/>
    <property type="match status" value="1"/>
</dbReference>
<dbReference type="CDD" id="cd21153">
    <property type="entry name" value="PUA_RlmI"/>
    <property type="match status" value="1"/>
</dbReference>
<reference evidence="10 11" key="1">
    <citation type="journal article" date="2019" name="Nat. Microbiol.">
        <title>Mediterranean grassland soil C-N compound turnover is dependent on rainfall and depth, and is mediated by genomically divergent microorganisms.</title>
        <authorList>
            <person name="Diamond S."/>
            <person name="Andeer P.F."/>
            <person name="Li Z."/>
            <person name="Crits-Christoph A."/>
            <person name="Burstein D."/>
            <person name="Anantharaman K."/>
            <person name="Lane K.R."/>
            <person name="Thomas B.C."/>
            <person name="Pan C."/>
            <person name="Northen T.R."/>
            <person name="Banfield J.F."/>
        </authorList>
    </citation>
    <scope>NUCLEOTIDE SEQUENCE [LARGE SCALE GENOMIC DNA]</scope>
    <source>
        <strain evidence="10">NP_8</strain>
    </source>
</reference>
<gene>
    <name evidence="10" type="ORF">E6H05_04500</name>
</gene>
<dbReference type="Gene3D" id="3.30.750.80">
    <property type="entry name" value="RNA methyltransferase domain (HRMD) like"/>
    <property type="match status" value="1"/>
</dbReference>
<dbReference type="AlphaFoldDB" id="A0A537IXU3"/>
<accession>A0A537IXU3</accession>
<dbReference type="InterPro" id="IPR019614">
    <property type="entry name" value="SAM-dep_methyl-trfase"/>
</dbReference>
<evidence type="ECO:0000256" key="1">
    <source>
        <dbReference type="ARBA" id="ARBA00004496"/>
    </source>
</evidence>
<evidence type="ECO:0000313" key="10">
    <source>
        <dbReference type="EMBL" id="TMI76138.1"/>
    </source>
</evidence>
<keyword evidence="2" id="KW-0963">Cytoplasm</keyword>
<keyword evidence="7" id="KW-0694">RNA-binding</keyword>
<comment type="subcellular location">
    <subcellularLocation>
        <location evidence="1">Cytoplasm</location>
    </subcellularLocation>
</comment>
<dbReference type="GO" id="GO:0008168">
    <property type="term" value="F:methyltransferase activity"/>
    <property type="evidence" value="ECO:0007669"/>
    <property type="project" value="UniProtKB-KW"/>
</dbReference>
<dbReference type="EMBL" id="VBAP01000029">
    <property type="protein sequence ID" value="TMI76138.1"/>
    <property type="molecule type" value="Genomic_DNA"/>
</dbReference>
<protein>
    <submittedName>
        <fullName evidence="10">Class I SAM-dependent rRNA methyltransferase</fullName>
    </submittedName>
</protein>
<keyword evidence="6" id="KW-0949">S-adenosyl-L-methionine</keyword>
<organism evidence="10 11">
    <name type="scientific">Candidatus Segetimicrobium genomatis</name>
    <dbReference type="NCBI Taxonomy" id="2569760"/>
    <lineage>
        <taxon>Bacteria</taxon>
        <taxon>Bacillati</taxon>
        <taxon>Candidatus Sysuimicrobiota</taxon>
        <taxon>Candidatus Sysuimicrobiia</taxon>
        <taxon>Candidatus Sysuimicrobiales</taxon>
        <taxon>Candidatus Segetimicrobiaceae</taxon>
        <taxon>Candidatus Segetimicrobium</taxon>
    </lineage>
</organism>
<evidence type="ECO:0000256" key="2">
    <source>
        <dbReference type="ARBA" id="ARBA00022490"/>
    </source>
</evidence>
<name>A0A537IXU3_9BACT</name>
<dbReference type="Proteomes" id="UP000318834">
    <property type="component" value="Unassembled WGS sequence"/>
</dbReference>
<dbReference type="Pfam" id="PF17785">
    <property type="entry name" value="PUA_3"/>
    <property type="match status" value="1"/>
</dbReference>
<evidence type="ECO:0000256" key="7">
    <source>
        <dbReference type="ARBA" id="ARBA00022884"/>
    </source>
</evidence>
<evidence type="ECO:0000259" key="9">
    <source>
        <dbReference type="SMART" id="SM00359"/>
    </source>
</evidence>
<dbReference type="GO" id="GO:0005737">
    <property type="term" value="C:cytoplasm"/>
    <property type="evidence" value="ECO:0007669"/>
    <property type="project" value="UniProtKB-SubCell"/>
</dbReference>
<evidence type="ECO:0000256" key="5">
    <source>
        <dbReference type="ARBA" id="ARBA00022679"/>
    </source>
</evidence>
<dbReference type="GO" id="GO:0006364">
    <property type="term" value="P:rRNA processing"/>
    <property type="evidence" value="ECO:0007669"/>
    <property type="project" value="UniProtKB-KW"/>
</dbReference>